<feature type="region of interest" description="Disordered" evidence="3">
    <location>
        <begin position="1"/>
        <end position="46"/>
    </location>
</feature>
<dbReference type="PANTHER" id="PTHR37042:SF4">
    <property type="entry name" value="OUTER MEMBRANE PROTEIN RV1973"/>
    <property type="match status" value="1"/>
</dbReference>
<evidence type="ECO:0000313" key="5">
    <source>
        <dbReference type="EMBL" id="SPM30618.1"/>
    </source>
</evidence>
<gene>
    <name evidence="5" type="ORF">MTAB308_4127</name>
</gene>
<evidence type="ECO:0000256" key="2">
    <source>
        <dbReference type="ARBA" id="ARBA00023136"/>
    </source>
</evidence>
<protein>
    <submittedName>
        <fullName evidence="5">Membrane protein</fullName>
    </submittedName>
</protein>
<evidence type="ECO:0000256" key="1">
    <source>
        <dbReference type="ARBA" id="ARBA00004370"/>
    </source>
</evidence>
<organism evidence="5 6">
    <name type="scientific">Mycobacterium terramassiliense</name>
    <dbReference type="NCBI Taxonomy" id="1841859"/>
    <lineage>
        <taxon>Bacteria</taxon>
        <taxon>Bacillati</taxon>
        <taxon>Actinomycetota</taxon>
        <taxon>Actinomycetes</taxon>
        <taxon>Mycobacteriales</taxon>
        <taxon>Mycobacteriaceae</taxon>
        <taxon>Mycobacterium</taxon>
    </lineage>
</organism>
<reference evidence="5 6" key="1">
    <citation type="submission" date="2017-01" db="EMBL/GenBank/DDBJ databases">
        <authorList>
            <consortium name="Urmite Genomes"/>
        </authorList>
    </citation>
    <scope>NUCLEOTIDE SEQUENCE [LARGE SCALE GENOMIC DNA]</scope>
    <source>
        <strain evidence="5 6">AB308</strain>
    </source>
</reference>
<sequence>MRSAPDSGTNGGRPQTEEQDDAQPVADDKGRGDGEGGNNPEQRARKRIRLPRRALVITVSAVLLVSSTATALWLYAFQYRADEQTGPAVAATVVKAASSGAVAVLSYKPETAVADFGAAKSHLTGDFLSYYDQFTQQVVGPAVRQKGVQTTATVIQAGVAELESDSATVVLFVNQSTISAQTPAPSTTAAIVKVGVRKVGDDWLISSFDPV</sequence>
<evidence type="ECO:0000256" key="4">
    <source>
        <dbReference type="SAM" id="Phobius"/>
    </source>
</evidence>
<keyword evidence="2 4" id="KW-0472">Membrane</keyword>
<dbReference type="PANTHER" id="PTHR37042">
    <property type="entry name" value="OUTER MEMBRANE PROTEIN RV1973"/>
    <property type="match status" value="1"/>
</dbReference>
<comment type="subcellular location">
    <subcellularLocation>
        <location evidence="1">Membrane</location>
    </subcellularLocation>
</comment>
<proteinExistence type="predicted"/>
<keyword evidence="4" id="KW-0812">Transmembrane</keyword>
<evidence type="ECO:0000256" key="3">
    <source>
        <dbReference type="SAM" id="MobiDB-lite"/>
    </source>
</evidence>
<dbReference type="OrthoDB" id="5196392at2"/>
<evidence type="ECO:0000313" key="6">
    <source>
        <dbReference type="Proteomes" id="UP000241595"/>
    </source>
</evidence>
<dbReference type="RefSeq" id="WP_077101696.1">
    <property type="nucleotide sequence ID" value="NZ_LT717701.1"/>
</dbReference>
<dbReference type="GO" id="GO:0016020">
    <property type="term" value="C:membrane"/>
    <property type="evidence" value="ECO:0007669"/>
    <property type="project" value="UniProtKB-SubCell"/>
</dbReference>
<dbReference type="Proteomes" id="UP000241595">
    <property type="component" value="Unassembled WGS sequence"/>
</dbReference>
<accession>A0A2U3NGG5</accession>
<dbReference type="STRING" id="1841859.GCA_900157385_04128"/>
<dbReference type="EMBL" id="FTRV01000015">
    <property type="protein sequence ID" value="SPM30618.1"/>
    <property type="molecule type" value="Genomic_DNA"/>
</dbReference>
<keyword evidence="6" id="KW-1185">Reference proteome</keyword>
<dbReference type="AlphaFoldDB" id="A0A2U3NGG5"/>
<feature type="transmembrane region" description="Helical" evidence="4">
    <location>
        <begin position="54"/>
        <end position="76"/>
    </location>
</feature>
<keyword evidence="4" id="KW-1133">Transmembrane helix</keyword>
<name>A0A2U3NGG5_9MYCO</name>